<protein>
    <recommendedName>
        <fullName evidence="1">Ferric siderophore reductase C-terminal domain-containing protein</fullName>
    </recommendedName>
</protein>
<dbReference type="Proteomes" id="UP000435837">
    <property type="component" value="Unassembled WGS sequence"/>
</dbReference>
<organism evidence="2 3">
    <name type="scientific">Streptomyces caniferus</name>
    <dbReference type="NCBI Taxonomy" id="285557"/>
    <lineage>
        <taxon>Bacteria</taxon>
        <taxon>Bacillati</taxon>
        <taxon>Actinomycetota</taxon>
        <taxon>Actinomycetes</taxon>
        <taxon>Kitasatosporales</taxon>
        <taxon>Streptomycetaceae</taxon>
        <taxon>Streptomyces</taxon>
    </lineage>
</organism>
<evidence type="ECO:0000313" key="2">
    <source>
        <dbReference type="EMBL" id="GFE07034.1"/>
    </source>
</evidence>
<evidence type="ECO:0000313" key="3">
    <source>
        <dbReference type="Proteomes" id="UP000435837"/>
    </source>
</evidence>
<name>A0A640S8B8_9ACTN</name>
<dbReference type="GO" id="GO:0051537">
    <property type="term" value="F:2 iron, 2 sulfur cluster binding"/>
    <property type="evidence" value="ECO:0007669"/>
    <property type="project" value="InterPro"/>
</dbReference>
<reference evidence="2 3" key="1">
    <citation type="submission" date="2019-12" db="EMBL/GenBank/DDBJ databases">
        <title>Whole genome shotgun sequence of Streptomyces caniferus NBRC 15389.</title>
        <authorList>
            <person name="Ichikawa N."/>
            <person name="Kimura A."/>
            <person name="Kitahashi Y."/>
            <person name="Komaki H."/>
            <person name="Tamura T."/>
        </authorList>
    </citation>
    <scope>NUCLEOTIDE SEQUENCE [LARGE SCALE GENOMIC DNA]</scope>
    <source>
        <strain evidence="2 3">NBRC 15389</strain>
    </source>
</reference>
<gene>
    <name evidence="2" type="ORF">Scani_33020</name>
</gene>
<evidence type="ECO:0000259" key="1">
    <source>
        <dbReference type="Pfam" id="PF11575"/>
    </source>
</evidence>
<dbReference type="EMBL" id="BLIN01000003">
    <property type="protein sequence ID" value="GFE07034.1"/>
    <property type="molecule type" value="Genomic_DNA"/>
</dbReference>
<sequence length="245" mass="26389">MPQEPMTATLGRTAAVGPFFTVRTDLGSPRDQGFLPLSELYRGGHPSALRHRLKTVATQLGTADRGVAASLVYQGLAGRLWSIALAPAAVAGDVPDLDSDALWWHPNRSTPDELWLPAPTSLPSASEQSLACRLQAAVLHDHLVPLHHAISAESRLSSQVLWGNAASALVGTLRVLHDWCRRSSRPEAADRAVALAACLLEDPHLRDTGTLDPTLPAFSRRSCCLYYRVPGGGLCGDCVLRRARR</sequence>
<feature type="domain" description="Ferric siderophore reductase C-terminal" evidence="1">
    <location>
        <begin position="220"/>
        <end position="240"/>
    </location>
</feature>
<dbReference type="Pfam" id="PF11575">
    <property type="entry name" value="FhuF_C"/>
    <property type="match status" value="1"/>
</dbReference>
<accession>A0A640S8B8</accession>
<comment type="caution">
    <text evidence="2">The sequence shown here is derived from an EMBL/GenBank/DDBJ whole genome shotgun (WGS) entry which is preliminary data.</text>
</comment>
<dbReference type="AlphaFoldDB" id="A0A640S8B8"/>
<dbReference type="InterPro" id="IPR024726">
    <property type="entry name" value="FhuF_C"/>
</dbReference>
<proteinExistence type="predicted"/>